<keyword evidence="5" id="KW-1185">Reference proteome</keyword>
<dbReference type="EMBL" id="PYGB01000002">
    <property type="protein sequence ID" value="PSK87913.1"/>
    <property type="molecule type" value="Genomic_DNA"/>
</dbReference>
<gene>
    <name evidence="2" type="ORF">CLV79_102405</name>
    <name evidence="3" type="ORF">LOS8367_01487</name>
</gene>
<dbReference type="Pfam" id="PF07963">
    <property type="entry name" value="N_methyl"/>
    <property type="match status" value="1"/>
</dbReference>
<proteinExistence type="predicted"/>
<evidence type="ECO:0000256" key="1">
    <source>
        <dbReference type="SAM" id="Phobius"/>
    </source>
</evidence>
<keyword evidence="1" id="KW-0812">Transmembrane</keyword>
<dbReference type="Proteomes" id="UP000240624">
    <property type="component" value="Unassembled WGS sequence"/>
</dbReference>
<dbReference type="AlphaFoldDB" id="A0A1X6YZC5"/>
<dbReference type="EMBL" id="FWFY01000003">
    <property type="protein sequence ID" value="SLN36214.1"/>
    <property type="molecule type" value="Genomic_DNA"/>
</dbReference>
<keyword evidence="1" id="KW-0472">Membrane</keyword>
<organism evidence="3 4">
    <name type="scientific">Limimaricola soesokkakensis</name>
    <dbReference type="NCBI Taxonomy" id="1343159"/>
    <lineage>
        <taxon>Bacteria</taxon>
        <taxon>Pseudomonadati</taxon>
        <taxon>Pseudomonadota</taxon>
        <taxon>Alphaproteobacteria</taxon>
        <taxon>Rhodobacterales</taxon>
        <taxon>Paracoccaceae</taxon>
        <taxon>Limimaricola</taxon>
    </lineage>
</organism>
<keyword evidence="1" id="KW-1133">Transmembrane helix</keyword>
<dbReference type="Proteomes" id="UP000193495">
    <property type="component" value="Unassembled WGS sequence"/>
</dbReference>
<evidence type="ECO:0000313" key="5">
    <source>
        <dbReference type="Proteomes" id="UP000240624"/>
    </source>
</evidence>
<dbReference type="RefSeq" id="WP_085895826.1">
    <property type="nucleotide sequence ID" value="NZ_FWFY01000003.1"/>
</dbReference>
<evidence type="ECO:0000313" key="4">
    <source>
        <dbReference type="Proteomes" id="UP000193495"/>
    </source>
</evidence>
<dbReference type="InterPro" id="IPR012902">
    <property type="entry name" value="N_methyl_site"/>
</dbReference>
<evidence type="ECO:0000313" key="3">
    <source>
        <dbReference type="EMBL" id="SLN36214.1"/>
    </source>
</evidence>
<feature type="transmembrane region" description="Helical" evidence="1">
    <location>
        <begin position="20"/>
        <end position="41"/>
    </location>
</feature>
<sequence length="126" mass="14108">MNLPSEHRRPRSGFTLIETLIALAVLAVVVGGTLEFTRLLMRQSFERMERAWLVELARSISEEHLATRGVLPARGEGRIGDWQWAVSEARGTSGPGLVEITVTAWPVGDQERKVEFRNLALDEVEL</sequence>
<dbReference type="NCBIfam" id="TIGR02532">
    <property type="entry name" value="IV_pilin_GFxxxE"/>
    <property type="match status" value="1"/>
</dbReference>
<protein>
    <submittedName>
        <fullName evidence="2">Type II secretion system protein I (GspI)</fullName>
    </submittedName>
</protein>
<name>A0A1X6YZC5_9RHOB</name>
<reference evidence="3 4" key="1">
    <citation type="submission" date="2017-03" db="EMBL/GenBank/DDBJ databases">
        <authorList>
            <person name="Afonso C.L."/>
            <person name="Miller P.J."/>
            <person name="Scott M.A."/>
            <person name="Spackman E."/>
            <person name="Goraichik I."/>
            <person name="Dimitrov K.M."/>
            <person name="Suarez D.L."/>
            <person name="Swayne D.E."/>
        </authorList>
    </citation>
    <scope>NUCLEOTIDE SEQUENCE [LARGE SCALE GENOMIC DNA]</scope>
    <source>
        <strain evidence="3 4">CECT 8367</strain>
    </source>
</reference>
<reference evidence="2 5" key="2">
    <citation type="submission" date="2018-03" db="EMBL/GenBank/DDBJ databases">
        <title>Genomic Encyclopedia of Archaeal and Bacterial Type Strains, Phase II (KMG-II): from individual species to whole genera.</title>
        <authorList>
            <person name="Goeker M."/>
        </authorList>
    </citation>
    <scope>NUCLEOTIDE SEQUENCE [LARGE SCALE GENOMIC DNA]</scope>
    <source>
        <strain evidence="2 5">DSM 29956</strain>
    </source>
</reference>
<accession>A0A1X6YZC5</accession>
<evidence type="ECO:0000313" key="2">
    <source>
        <dbReference type="EMBL" id="PSK87913.1"/>
    </source>
</evidence>